<evidence type="ECO:0000313" key="3">
    <source>
        <dbReference type="EMBL" id="KAF6224549.1"/>
    </source>
</evidence>
<keyword evidence="2" id="KW-0732">Signal</keyword>
<organism evidence="3 4">
    <name type="scientific">Letharia columbiana</name>
    <dbReference type="NCBI Taxonomy" id="112416"/>
    <lineage>
        <taxon>Eukaryota</taxon>
        <taxon>Fungi</taxon>
        <taxon>Dikarya</taxon>
        <taxon>Ascomycota</taxon>
        <taxon>Pezizomycotina</taxon>
        <taxon>Lecanoromycetes</taxon>
        <taxon>OSLEUM clade</taxon>
        <taxon>Lecanoromycetidae</taxon>
        <taxon>Lecanorales</taxon>
        <taxon>Lecanorineae</taxon>
        <taxon>Parmeliaceae</taxon>
        <taxon>Letharia</taxon>
    </lineage>
</organism>
<dbReference type="GeneID" id="59294670"/>
<reference evidence="3 4" key="1">
    <citation type="journal article" date="2020" name="Genomics">
        <title>Complete, high-quality genomes from long-read metagenomic sequencing of two wolf lichen thalli reveals enigmatic genome architecture.</title>
        <authorList>
            <person name="McKenzie S.K."/>
            <person name="Walston R.F."/>
            <person name="Allen J.L."/>
        </authorList>
    </citation>
    <scope>NUCLEOTIDE SEQUENCE [LARGE SCALE GENOMIC DNA]</scope>
    <source>
        <strain evidence="3">WasteWater2</strain>
    </source>
</reference>
<dbReference type="EMBL" id="JACCJC010000120">
    <property type="protein sequence ID" value="KAF6224549.1"/>
    <property type="molecule type" value="Genomic_DNA"/>
</dbReference>
<evidence type="ECO:0000256" key="2">
    <source>
        <dbReference type="SAM" id="SignalP"/>
    </source>
</evidence>
<dbReference type="RefSeq" id="XP_037158247.1">
    <property type="nucleotide sequence ID" value="XM_037314867.1"/>
</dbReference>
<feature type="chain" id="PRO_5034203476" evidence="2">
    <location>
        <begin position="20"/>
        <end position="181"/>
    </location>
</feature>
<protein>
    <submittedName>
        <fullName evidence="3">Uncharacterized protein</fullName>
    </submittedName>
</protein>
<accession>A0A8H6CJB4</accession>
<comment type="caution">
    <text evidence="3">The sequence shown here is derived from an EMBL/GenBank/DDBJ whole genome shotgun (WGS) entry which is preliminary data.</text>
</comment>
<keyword evidence="4" id="KW-1185">Reference proteome</keyword>
<sequence>MHVTFILTAVASLIVVTLAAVPENIHQNRTKRHRNLRPFPHLQRLQLPNNHHPAPHHHNQQQQHLRHLNLHPAIHLRVPHRPRPLLRLHLRRSPSPLRRLLAQQPHRPGPMLAVLLPDHDRHPFQEDDDGNLGPQDDDDDDRAAQDDAEQQRGHDGAGELPLPDVDVHGQAAEHCGVSDAV</sequence>
<dbReference type="Proteomes" id="UP000578531">
    <property type="component" value="Unassembled WGS sequence"/>
</dbReference>
<gene>
    <name evidence="3" type="ORF">HO173_013038</name>
</gene>
<feature type="region of interest" description="Disordered" evidence="1">
    <location>
        <begin position="120"/>
        <end position="181"/>
    </location>
</feature>
<name>A0A8H6CJB4_9LECA</name>
<evidence type="ECO:0000313" key="4">
    <source>
        <dbReference type="Proteomes" id="UP000578531"/>
    </source>
</evidence>
<feature type="signal peptide" evidence="2">
    <location>
        <begin position="1"/>
        <end position="19"/>
    </location>
</feature>
<dbReference type="AlphaFoldDB" id="A0A8H6CJB4"/>
<feature type="compositionally biased region" description="Basic and acidic residues" evidence="1">
    <location>
        <begin position="142"/>
        <end position="157"/>
    </location>
</feature>
<proteinExistence type="predicted"/>
<feature type="compositionally biased region" description="Acidic residues" evidence="1">
    <location>
        <begin position="126"/>
        <end position="141"/>
    </location>
</feature>
<evidence type="ECO:0000256" key="1">
    <source>
        <dbReference type="SAM" id="MobiDB-lite"/>
    </source>
</evidence>